<dbReference type="AlphaFoldDB" id="A0A8B6EIM6"/>
<feature type="compositionally biased region" description="Low complexity" evidence="1">
    <location>
        <begin position="91"/>
        <end position="110"/>
    </location>
</feature>
<comment type="caution">
    <text evidence="2">The sequence shown here is derived from an EMBL/GenBank/DDBJ whole genome shotgun (WGS) entry which is preliminary data.</text>
</comment>
<accession>A0A8B6EIM6</accession>
<evidence type="ECO:0000313" key="2">
    <source>
        <dbReference type="EMBL" id="VDI35320.1"/>
    </source>
</evidence>
<organism evidence="2 3">
    <name type="scientific">Mytilus galloprovincialis</name>
    <name type="common">Mediterranean mussel</name>
    <dbReference type="NCBI Taxonomy" id="29158"/>
    <lineage>
        <taxon>Eukaryota</taxon>
        <taxon>Metazoa</taxon>
        <taxon>Spiralia</taxon>
        <taxon>Lophotrochozoa</taxon>
        <taxon>Mollusca</taxon>
        <taxon>Bivalvia</taxon>
        <taxon>Autobranchia</taxon>
        <taxon>Pteriomorphia</taxon>
        <taxon>Mytilida</taxon>
        <taxon>Mytiloidea</taxon>
        <taxon>Mytilidae</taxon>
        <taxon>Mytilinae</taxon>
        <taxon>Mytilus</taxon>
    </lineage>
</organism>
<proteinExistence type="predicted"/>
<keyword evidence="3" id="KW-1185">Reference proteome</keyword>
<name>A0A8B6EIM6_MYTGA</name>
<evidence type="ECO:0000313" key="3">
    <source>
        <dbReference type="Proteomes" id="UP000596742"/>
    </source>
</evidence>
<gene>
    <name evidence="2" type="ORF">MGAL_10B059168</name>
</gene>
<dbReference type="EMBL" id="UYJE01005229">
    <property type="protein sequence ID" value="VDI35320.1"/>
    <property type="molecule type" value="Genomic_DNA"/>
</dbReference>
<feature type="region of interest" description="Disordered" evidence="1">
    <location>
        <begin position="91"/>
        <end position="120"/>
    </location>
</feature>
<dbReference type="Proteomes" id="UP000596742">
    <property type="component" value="Unassembled WGS sequence"/>
</dbReference>
<reference evidence="2" key="1">
    <citation type="submission" date="2018-11" db="EMBL/GenBank/DDBJ databases">
        <authorList>
            <person name="Alioto T."/>
            <person name="Alioto T."/>
        </authorList>
    </citation>
    <scope>NUCLEOTIDE SEQUENCE</scope>
</reference>
<sequence>MIDTYGSSRVNNEERFVCYIFDNIGTAPISFSFGAGASLSTSTPVECNLCKAFDPLLAQAVMSASLPCGTVSSCGDTDPCNADDTLPEGCPTTTTATTTEKTTEITTKPTKPCHRRRHHH</sequence>
<feature type="compositionally biased region" description="Basic residues" evidence="1">
    <location>
        <begin position="111"/>
        <end position="120"/>
    </location>
</feature>
<protein>
    <submittedName>
        <fullName evidence="2">Uncharacterized protein</fullName>
    </submittedName>
</protein>
<evidence type="ECO:0000256" key="1">
    <source>
        <dbReference type="SAM" id="MobiDB-lite"/>
    </source>
</evidence>